<evidence type="ECO:0000256" key="2">
    <source>
        <dbReference type="ARBA" id="ARBA00022729"/>
    </source>
</evidence>
<reference evidence="6 7" key="1">
    <citation type="submission" date="2016-07" db="EMBL/GenBank/DDBJ databases">
        <title>Draft Genome Sequence of Oceanisphaera psychrotolerans, isolated from coastal sediment samples.</title>
        <authorList>
            <person name="Zhuo S."/>
            <person name="Ruan Z."/>
        </authorList>
    </citation>
    <scope>NUCLEOTIDE SEQUENCE [LARGE SCALE GENOMIC DNA]</scope>
    <source>
        <strain evidence="6 7">LAM-WHM-ZC</strain>
    </source>
</reference>
<dbReference type="Gene3D" id="2.60.450.10">
    <property type="entry name" value="Lipopolysaccharide (LPS) transport protein A like domain"/>
    <property type="match status" value="1"/>
</dbReference>
<organism evidence="6 7">
    <name type="scientific">Oceanisphaera psychrotolerans</name>
    <dbReference type="NCBI Taxonomy" id="1414654"/>
    <lineage>
        <taxon>Bacteria</taxon>
        <taxon>Pseudomonadati</taxon>
        <taxon>Pseudomonadota</taxon>
        <taxon>Gammaproteobacteria</taxon>
        <taxon>Aeromonadales</taxon>
        <taxon>Aeromonadaceae</taxon>
        <taxon>Oceanisphaera</taxon>
    </lineage>
</organism>
<name>A0A1J4QDM1_9GAMM</name>
<comment type="subcellular location">
    <subcellularLocation>
        <location evidence="4">Periplasm</location>
    </subcellularLocation>
</comment>
<dbReference type="PANTHER" id="PTHR36504">
    <property type="entry name" value="LIPOPOLYSACCHARIDE EXPORT SYSTEM PROTEIN LPTA"/>
    <property type="match status" value="1"/>
</dbReference>
<protein>
    <recommendedName>
        <fullName evidence="4">Lipopolysaccharide export system protein LptA</fullName>
    </recommendedName>
</protein>
<dbReference type="Pfam" id="PF03968">
    <property type="entry name" value="LptD_N"/>
    <property type="match status" value="1"/>
</dbReference>
<sequence precursor="true">MIPGQRTSILSMSVLLSLSMGLAEAKDADFNQPVTIDAGRQLVELADNKVTFSDRVVVKQGSMDVRADKLVVIRSEQGLQSMTAHGAPATYYQVLNNGQPVKAEAREIHYDMKARTITLLKDAKLKQNDNIVTGYRIRYHIDREQMEAESQGGTDRVTTIFLPEQLQNMNDKKAQD</sequence>
<comment type="caution">
    <text evidence="6">The sequence shown here is derived from an EMBL/GenBank/DDBJ whole genome shotgun (WGS) entry which is preliminary data.</text>
</comment>
<feature type="domain" description="Organic solvent tolerance-like N-terminal" evidence="5">
    <location>
        <begin position="36"/>
        <end position="144"/>
    </location>
</feature>
<dbReference type="NCBIfam" id="TIGR03002">
    <property type="entry name" value="outer_YhbN_LptA"/>
    <property type="match status" value="1"/>
</dbReference>
<evidence type="ECO:0000313" key="7">
    <source>
        <dbReference type="Proteomes" id="UP000243073"/>
    </source>
</evidence>
<dbReference type="InterPro" id="IPR005653">
    <property type="entry name" value="OstA-like_N"/>
</dbReference>
<dbReference type="HAMAP" id="MF_01914">
    <property type="entry name" value="LPS_assembly_LptA"/>
    <property type="match status" value="1"/>
</dbReference>
<evidence type="ECO:0000313" key="6">
    <source>
        <dbReference type="EMBL" id="OIN10247.1"/>
    </source>
</evidence>
<dbReference type="InterPro" id="IPR052037">
    <property type="entry name" value="LPS_export_LptA"/>
</dbReference>
<dbReference type="PANTHER" id="PTHR36504:SF1">
    <property type="entry name" value="LIPOPOLYSACCHARIDE EXPORT SYSTEM PROTEIN LPTA"/>
    <property type="match status" value="1"/>
</dbReference>
<keyword evidence="7" id="KW-1185">Reference proteome</keyword>
<evidence type="ECO:0000256" key="4">
    <source>
        <dbReference type="HAMAP-Rule" id="MF_01914"/>
    </source>
</evidence>
<dbReference type="Proteomes" id="UP000243073">
    <property type="component" value="Unassembled WGS sequence"/>
</dbReference>
<keyword evidence="1 4" id="KW-0813">Transport</keyword>
<comment type="subunit">
    <text evidence="4">Component of the lipopolysaccharide transport and assembly complex.</text>
</comment>
<dbReference type="STRING" id="1414654.BFR47_13365"/>
<dbReference type="GO" id="GO:0043165">
    <property type="term" value="P:Gram-negative-bacterium-type cell outer membrane assembly"/>
    <property type="evidence" value="ECO:0007669"/>
    <property type="project" value="UniProtKB-UniRule"/>
</dbReference>
<dbReference type="GO" id="GO:0030288">
    <property type="term" value="C:outer membrane-bounded periplasmic space"/>
    <property type="evidence" value="ECO:0007669"/>
    <property type="project" value="TreeGrafter"/>
</dbReference>
<keyword evidence="2 4" id="KW-0732">Signal</keyword>
<dbReference type="GO" id="GO:0001530">
    <property type="term" value="F:lipopolysaccharide binding"/>
    <property type="evidence" value="ECO:0007669"/>
    <property type="project" value="InterPro"/>
</dbReference>
<comment type="function">
    <text evidence="4">Involved in the assembly of lipopolysaccharide (LPS). Required for the translocation of LPS from the inner membrane to the outer membrane. May form a bridge between the inner membrane and the outer membrane, via interactions with LptC and LptD, thereby facilitating LPS transfer across the periplasm.</text>
</comment>
<keyword evidence="3 4" id="KW-0574">Periplasm</keyword>
<proteinExistence type="inferred from homology"/>
<feature type="signal peptide" evidence="4">
    <location>
        <begin position="1"/>
        <end position="25"/>
    </location>
</feature>
<comment type="similarity">
    <text evidence="4">Belongs to the LptA family.</text>
</comment>
<evidence type="ECO:0000259" key="5">
    <source>
        <dbReference type="Pfam" id="PF03968"/>
    </source>
</evidence>
<accession>A0A1J4QDM1</accession>
<dbReference type="OrthoDB" id="5599500at2"/>
<dbReference type="GO" id="GO:0015920">
    <property type="term" value="P:lipopolysaccharide transport"/>
    <property type="evidence" value="ECO:0007669"/>
    <property type="project" value="UniProtKB-UniRule"/>
</dbReference>
<evidence type="ECO:0000256" key="1">
    <source>
        <dbReference type="ARBA" id="ARBA00022448"/>
    </source>
</evidence>
<feature type="chain" id="PRO_5009730937" description="Lipopolysaccharide export system protein LptA" evidence="4">
    <location>
        <begin position="26"/>
        <end position="176"/>
    </location>
</feature>
<dbReference type="InterPro" id="IPR014340">
    <property type="entry name" value="LptA"/>
</dbReference>
<dbReference type="GO" id="GO:0009279">
    <property type="term" value="C:cell outer membrane"/>
    <property type="evidence" value="ECO:0007669"/>
    <property type="project" value="TreeGrafter"/>
</dbReference>
<dbReference type="GO" id="GO:0017089">
    <property type="term" value="F:glycolipid transfer activity"/>
    <property type="evidence" value="ECO:0007669"/>
    <property type="project" value="TreeGrafter"/>
</dbReference>
<evidence type="ECO:0000256" key="3">
    <source>
        <dbReference type="ARBA" id="ARBA00022764"/>
    </source>
</evidence>
<gene>
    <name evidence="4" type="primary">lptA</name>
    <name evidence="6" type="ORF">BFR47_13365</name>
</gene>
<dbReference type="EMBL" id="MDKE01000017">
    <property type="protein sequence ID" value="OIN10247.1"/>
    <property type="molecule type" value="Genomic_DNA"/>
</dbReference>
<dbReference type="AlphaFoldDB" id="A0A1J4QDM1"/>